<feature type="transmembrane region" description="Helical" evidence="1">
    <location>
        <begin position="74"/>
        <end position="90"/>
    </location>
</feature>
<organism evidence="2 3">
    <name type="scientific">Lates japonicus</name>
    <name type="common">Japanese lates</name>
    <dbReference type="NCBI Taxonomy" id="270547"/>
    <lineage>
        <taxon>Eukaryota</taxon>
        <taxon>Metazoa</taxon>
        <taxon>Chordata</taxon>
        <taxon>Craniata</taxon>
        <taxon>Vertebrata</taxon>
        <taxon>Euteleostomi</taxon>
        <taxon>Actinopterygii</taxon>
        <taxon>Neopterygii</taxon>
        <taxon>Teleostei</taxon>
        <taxon>Neoteleostei</taxon>
        <taxon>Acanthomorphata</taxon>
        <taxon>Carangaria</taxon>
        <taxon>Carangaria incertae sedis</taxon>
        <taxon>Centropomidae</taxon>
        <taxon>Lates</taxon>
    </lineage>
</organism>
<keyword evidence="3" id="KW-1185">Reference proteome</keyword>
<evidence type="ECO:0000313" key="2">
    <source>
        <dbReference type="EMBL" id="GLD48007.1"/>
    </source>
</evidence>
<name>A0AAD3M5L0_LATJO</name>
<dbReference type="Proteomes" id="UP001279410">
    <property type="component" value="Unassembled WGS sequence"/>
</dbReference>
<keyword evidence="1 2" id="KW-0812">Transmembrane</keyword>
<keyword evidence="1" id="KW-1133">Transmembrane helix</keyword>
<proteinExistence type="predicted"/>
<feature type="transmembrane region" description="Helical" evidence="1">
    <location>
        <begin position="44"/>
        <end position="62"/>
    </location>
</feature>
<dbReference type="EMBL" id="BRZM01000005">
    <property type="protein sequence ID" value="GLD48007.1"/>
    <property type="molecule type" value="Genomic_DNA"/>
</dbReference>
<comment type="caution">
    <text evidence="2">The sequence shown here is derived from an EMBL/GenBank/DDBJ whole genome shotgun (WGS) entry which is preliminary data.</text>
</comment>
<accession>A0AAD3M5L0</accession>
<dbReference type="GO" id="GO:0000030">
    <property type="term" value="F:mannosyltransferase activity"/>
    <property type="evidence" value="ECO:0007669"/>
    <property type="project" value="TreeGrafter"/>
</dbReference>
<dbReference type="InterPro" id="IPR052943">
    <property type="entry name" value="TMTC_O-mannosyl-trnsfr"/>
</dbReference>
<dbReference type="PANTHER" id="PTHR44809:SF1">
    <property type="entry name" value="PROTEIN O-MANNOSYL-TRANSFERASE TMTC1"/>
    <property type="match status" value="1"/>
</dbReference>
<evidence type="ECO:0000313" key="3">
    <source>
        <dbReference type="Proteomes" id="UP001279410"/>
    </source>
</evidence>
<keyword evidence="1" id="KW-0472">Membrane</keyword>
<dbReference type="AlphaFoldDB" id="A0AAD3M5L0"/>
<sequence length="117" mass="12994">MGRDSGQALWEIHLTCSTLISASAMRADQHHLRLNILLGGMAPLYFHIVNVCLHCAVTCLLVHTCERYVFEDSRLAFITALLFAVHPVHTEAVSGIVGRADVLACLLFLLTFLSYIR</sequence>
<gene>
    <name evidence="2" type="ORF">AKAME5_000205800</name>
</gene>
<reference evidence="2" key="1">
    <citation type="submission" date="2022-08" db="EMBL/GenBank/DDBJ databases">
        <title>Genome sequencing of akame (Lates japonicus).</title>
        <authorList>
            <person name="Hashiguchi Y."/>
            <person name="Takahashi H."/>
        </authorList>
    </citation>
    <scope>NUCLEOTIDE SEQUENCE</scope>
    <source>
        <strain evidence="2">Kochi</strain>
    </source>
</reference>
<evidence type="ECO:0000256" key="1">
    <source>
        <dbReference type="SAM" id="Phobius"/>
    </source>
</evidence>
<dbReference type="PANTHER" id="PTHR44809">
    <property type="match status" value="1"/>
</dbReference>
<feature type="transmembrane region" description="Helical" evidence="1">
    <location>
        <begin position="96"/>
        <end position="116"/>
    </location>
</feature>
<dbReference type="GO" id="GO:0035269">
    <property type="term" value="P:protein O-linked glycosylation via mannose"/>
    <property type="evidence" value="ECO:0007669"/>
    <property type="project" value="TreeGrafter"/>
</dbReference>
<protein>
    <submittedName>
        <fullName evidence="2">Transmembrane and TPR repeat-containing protein 1</fullName>
    </submittedName>
</protein>